<dbReference type="Proteomes" id="UP000070427">
    <property type="component" value="Unassembled WGS sequence"/>
</dbReference>
<name>A0A140LCS9_9FIRM</name>
<evidence type="ECO:0000313" key="2">
    <source>
        <dbReference type="Proteomes" id="UP000070427"/>
    </source>
</evidence>
<comment type="caution">
    <text evidence="1">The sequence shown here is derived from an EMBL/GenBank/DDBJ whole genome shotgun (WGS) entry which is preliminary data.</text>
</comment>
<sequence>MKEFEEIRKEIEKSGKTPEEIARIFSSFGLTPDNPELARKLLEEAGLEDLTPEKISEMLKKISDSIPPELKKQMADLTLELSKYIPAGPMPEDLKEFLLSWKEEGKRN</sequence>
<organism evidence="1 2">
    <name type="scientific">Fervidicola ferrireducens</name>
    <dbReference type="NCBI Taxonomy" id="520764"/>
    <lineage>
        <taxon>Bacteria</taxon>
        <taxon>Bacillati</taxon>
        <taxon>Bacillota</taxon>
        <taxon>Clostridia</taxon>
        <taxon>Thermosediminibacterales</taxon>
        <taxon>Thermosediminibacteraceae</taxon>
        <taxon>Fervidicola</taxon>
    </lineage>
</organism>
<proteinExistence type="predicted"/>
<dbReference type="AlphaFoldDB" id="A0A140LCS9"/>
<keyword evidence="2" id="KW-1185">Reference proteome</keyword>
<reference evidence="1 2" key="1">
    <citation type="submission" date="2015-12" db="EMBL/GenBank/DDBJ databases">
        <title>Draft genome sequnece of Fervidicola ferrireducens strain Y170.</title>
        <authorList>
            <person name="Patel B.K."/>
        </authorList>
    </citation>
    <scope>NUCLEOTIDE SEQUENCE [LARGE SCALE GENOMIC DNA]</scope>
    <source>
        <strain evidence="1 2">Y170</strain>
    </source>
</reference>
<gene>
    <name evidence="1" type="ORF">AN618_04200</name>
</gene>
<accession>A0A140LCS9</accession>
<dbReference type="STRING" id="520764.AN618_04200"/>
<dbReference type="OrthoDB" id="1724627at2"/>
<dbReference type="EMBL" id="LOED01000003">
    <property type="protein sequence ID" value="KXG78354.1"/>
    <property type="molecule type" value="Genomic_DNA"/>
</dbReference>
<dbReference type="RefSeq" id="WP_066351478.1">
    <property type="nucleotide sequence ID" value="NZ_LOED01000003.1"/>
</dbReference>
<dbReference type="InParanoid" id="A0A140LCS9"/>
<evidence type="ECO:0000313" key="1">
    <source>
        <dbReference type="EMBL" id="KXG78354.1"/>
    </source>
</evidence>
<protein>
    <submittedName>
        <fullName evidence="1">Uncharacterized protein</fullName>
    </submittedName>
</protein>